<keyword evidence="4" id="KW-1185">Reference proteome</keyword>
<reference evidence="1 3" key="1">
    <citation type="journal article" date="2012" name="J. Bacteriol.">
        <title>Genome sequence of Pectobacterium sp. strain SCC3193.</title>
        <authorList>
            <person name="Koskinen J.P."/>
            <person name="Laine P."/>
            <person name="Niemi O."/>
            <person name="Nykyri J."/>
            <person name="Harjunpaa H."/>
            <person name="Auvinen P."/>
            <person name="Paulin L."/>
            <person name="Pirhonen M."/>
            <person name="Palva T."/>
            <person name="Holm L."/>
        </authorList>
    </citation>
    <scope>NUCLEOTIDE SEQUENCE [LARGE SCALE GENOMIC DNA]</scope>
    <source>
        <strain evidence="1 3">SCC3193</strain>
    </source>
</reference>
<sequence length="118" mass="13344">MTSSTYFEIKHYKCNCTNGPTEESIENSLLCTDCNEHIRIYAEESGERCIFVRKMAKDIVNGDLVWLENQKINEYHEVLGVNTLNSKADVGKLGLGLKGYGQKKVTPEDIIICRIGAW</sequence>
<dbReference type="EMBL" id="CP003415">
    <property type="protein sequence ID" value="AFI90419.1"/>
    <property type="molecule type" value="Genomic_DNA"/>
</dbReference>
<dbReference type="KEGG" id="pec:W5S_2331"/>
<gene>
    <name evidence="1" type="ordered locus">W5S_2331</name>
    <name evidence="2" type="ORF">F6Q06_23580</name>
</gene>
<reference evidence="4" key="3">
    <citation type="submission" date="2023-07" db="EMBL/GenBank/DDBJ databases">
        <title>Identification of Pectobacterium versatile causing blackleg of potato from New York State with a whole genome sequencing approach.</title>
        <authorList>
            <person name="Ma X."/>
            <person name="Swingle B."/>
        </authorList>
    </citation>
    <scope>NUCLEOTIDE SEQUENCE [LARGE SCALE GENOMIC DNA]</scope>
    <source>
        <strain evidence="4">NY1588A</strain>
    </source>
</reference>
<reference evidence="2" key="4">
    <citation type="submission" date="2024-05" db="EMBL/GenBank/DDBJ databases">
        <title>Identification of Pectobacterium versatile causing blackleg of potato from New York State with a whole genome sequencing approach.</title>
        <authorList>
            <person name="Ma X."/>
            <person name="Swingle B."/>
        </authorList>
    </citation>
    <scope>NUCLEOTIDE SEQUENCE</scope>
    <source>
        <strain evidence="2">NY1588A</strain>
    </source>
</reference>
<dbReference type="EMBL" id="WABS01000101">
    <property type="protein sequence ID" value="MBI0557424.1"/>
    <property type="molecule type" value="Genomic_DNA"/>
</dbReference>
<protein>
    <submittedName>
        <fullName evidence="1">Uncharacterized protein</fullName>
    </submittedName>
</protein>
<dbReference type="STRING" id="1905730.W5S_2331"/>
<proteinExistence type="predicted"/>
<organism evidence="1 3">
    <name type="scientific">Pectobacterium parmentieri</name>
    <dbReference type="NCBI Taxonomy" id="1905730"/>
    <lineage>
        <taxon>Bacteria</taxon>
        <taxon>Pseudomonadati</taxon>
        <taxon>Pseudomonadota</taxon>
        <taxon>Gammaproteobacteria</taxon>
        <taxon>Enterobacterales</taxon>
        <taxon>Pectobacteriaceae</taxon>
        <taxon>Pectobacterium</taxon>
    </lineage>
</organism>
<dbReference type="PATRIC" id="fig|1166016.3.peg.2348"/>
<accession>A0A0H3I593</accession>
<dbReference type="Proteomes" id="UP000008044">
    <property type="component" value="Chromosome"/>
</dbReference>
<dbReference type="HOGENOM" id="CLU_165480_0_0_6"/>
<evidence type="ECO:0000313" key="1">
    <source>
        <dbReference type="EMBL" id="AFI90419.1"/>
    </source>
</evidence>
<evidence type="ECO:0000313" key="2">
    <source>
        <dbReference type="EMBL" id="MBI0557424.1"/>
    </source>
</evidence>
<reference evidence="1" key="2">
    <citation type="submission" date="2012-03" db="EMBL/GenBank/DDBJ databases">
        <authorList>
            <person name="Koskinen P."/>
            <person name="Laine P."/>
            <person name="Niemi O."/>
            <person name="Nykyri J."/>
            <person name="Harjunpaa H."/>
            <person name="Auvinen P."/>
            <person name="Paulin L."/>
            <person name="Pirhonen M."/>
            <person name="Palva T."/>
            <person name="Holm L."/>
        </authorList>
    </citation>
    <scope>NUCLEOTIDE SEQUENCE</scope>
    <source>
        <strain evidence="1">SCC3193</strain>
    </source>
</reference>
<name>A0A0H3I593_PECPM</name>
<dbReference type="AlphaFoldDB" id="A0A0H3I593"/>
<evidence type="ECO:0000313" key="3">
    <source>
        <dbReference type="Proteomes" id="UP000008044"/>
    </source>
</evidence>
<dbReference type="RefSeq" id="WP_014700000.1">
    <property type="nucleotide sequence ID" value="NC_017845.1"/>
</dbReference>
<evidence type="ECO:0000313" key="4">
    <source>
        <dbReference type="Proteomes" id="UP001194579"/>
    </source>
</evidence>
<dbReference type="Proteomes" id="UP001194579">
    <property type="component" value="Unassembled WGS sequence"/>
</dbReference>